<dbReference type="SUPFAM" id="SSF50182">
    <property type="entry name" value="Sm-like ribonucleoproteins"/>
    <property type="match status" value="1"/>
</dbReference>
<dbReference type="AlphaFoldDB" id="A0A926VDB8"/>
<evidence type="ECO:0000313" key="2">
    <source>
        <dbReference type="EMBL" id="MBD2181774.1"/>
    </source>
</evidence>
<sequence>MASGFDSGLPSSRQIQNMIKEQKQVQVKLIGGEMLSGQLRWQDQFCIGLIDESNQSSIVWRHAIAYVKPIT</sequence>
<dbReference type="Proteomes" id="UP000641646">
    <property type="component" value="Unassembled WGS sequence"/>
</dbReference>
<dbReference type="RefSeq" id="WP_190464587.1">
    <property type="nucleotide sequence ID" value="NZ_JACJPW010000026.1"/>
</dbReference>
<evidence type="ECO:0000259" key="1">
    <source>
        <dbReference type="Pfam" id="PF21979"/>
    </source>
</evidence>
<dbReference type="EMBL" id="JACJPW010000026">
    <property type="protein sequence ID" value="MBD2181774.1"/>
    <property type="molecule type" value="Genomic_DNA"/>
</dbReference>
<evidence type="ECO:0000313" key="3">
    <source>
        <dbReference type="Proteomes" id="UP000641646"/>
    </source>
</evidence>
<dbReference type="Pfam" id="PF21979">
    <property type="entry name" value="Hfq_1"/>
    <property type="match status" value="1"/>
</dbReference>
<proteinExistence type="predicted"/>
<dbReference type="InterPro" id="IPR053840">
    <property type="entry name" value="Hfq_1"/>
</dbReference>
<accession>A0A926VDB8</accession>
<feature type="domain" description="Hfq-related" evidence="1">
    <location>
        <begin position="9"/>
        <end position="69"/>
    </location>
</feature>
<reference evidence="2" key="2">
    <citation type="submission" date="2020-08" db="EMBL/GenBank/DDBJ databases">
        <authorList>
            <person name="Chen M."/>
            <person name="Teng W."/>
            <person name="Zhao L."/>
            <person name="Hu C."/>
            <person name="Zhou Y."/>
            <person name="Han B."/>
            <person name="Song L."/>
            <person name="Shu W."/>
        </authorList>
    </citation>
    <scope>NUCLEOTIDE SEQUENCE</scope>
    <source>
        <strain evidence="2">FACHB-1375</strain>
    </source>
</reference>
<dbReference type="InterPro" id="IPR010920">
    <property type="entry name" value="LSM_dom_sf"/>
</dbReference>
<dbReference type="Gene3D" id="2.30.30.100">
    <property type="match status" value="1"/>
</dbReference>
<comment type="caution">
    <text evidence="2">The sequence shown here is derived from an EMBL/GenBank/DDBJ whole genome shotgun (WGS) entry which is preliminary data.</text>
</comment>
<keyword evidence="3" id="KW-1185">Reference proteome</keyword>
<gene>
    <name evidence="2" type="ORF">H6G03_11760</name>
</gene>
<name>A0A926VDB8_9CYAN</name>
<protein>
    <submittedName>
        <fullName evidence="2">RNA chaperone Hfq</fullName>
    </submittedName>
</protein>
<reference evidence="2" key="1">
    <citation type="journal article" date="2015" name="ISME J.">
        <title>Draft Genome Sequence of Streptomyces incarnatus NRRL8089, which Produces the Nucleoside Antibiotic Sinefungin.</title>
        <authorList>
            <person name="Oshima K."/>
            <person name="Hattori M."/>
            <person name="Shimizu H."/>
            <person name="Fukuda K."/>
            <person name="Nemoto M."/>
            <person name="Inagaki K."/>
            <person name="Tamura T."/>
        </authorList>
    </citation>
    <scope>NUCLEOTIDE SEQUENCE</scope>
    <source>
        <strain evidence="2">FACHB-1375</strain>
    </source>
</reference>
<organism evidence="2 3">
    <name type="scientific">Aerosakkonema funiforme FACHB-1375</name>
    <dbReference type="NCBI Taxonomy" id="2949571"/>
    <lineage>
        <taxon>Bacteria</taxon>
        <taxon>Bacillati</taxon>
        <taxon>Cyanobacteriota</taxon>
        <taxon>Cyanophyceae</taxon>
        <taxon>Oscillatoriophycideae</taxon>
        <taxon>Aerosakkonematales</taxon>
        <taxon>Aerosakkonemataceae</taxon>
        <taxon>Aerosakkonema</taxon>
    </lineage>
</organism>
<dbReference type="NCBIfam" id="NF047718">
    <property type="entry name" value="Hfq_rel_Cyano"/>
    <property type="match status" value="1"/>
</dbReference>